<dbReference type="Proteomes" id="UP000823405">
    <property type="component" value="Unassembled WGS sequence"/>
</dbReference>
<feature type="region of interest" description="Disordered" evidence="1">
    <location>
        <begin position="97"/>
        <end position="120"/>
    </location>
</feature>
<feature type="compositionally biased region" description="Low complexity" evidence="1">
    <location>
        <begin position="18"/>
        <end position="53"/>
    </location>
</feature>
<organism evidence="2 3">
    <name type="scientific">Linnemannia gamsii</name>
    <dbReference type="NCBI Taxonomy" id="64522"/>
    <lineage>
        <taxon>Eukaryota</taxon>
        <taxon>Fungi</taxon>
        <taxon>Fungi incertae sedis</taxon>
        <taxon>Mucoromycota</taxon>
        <taxon>Mortierellomycotina</taxon>
        <taxon>Mortierellomycetes</taxon>
        <taxon>Mortierellales</taxon>
        <taxon>Mortierellaceae</taxon>
        <taxon>Linnemannia</taxon>
    </lineage>
</organism>
<name>A0A9P6RL94_9FUNG</name>
<sequence length="369" mass="39217">MDFTFTAPSGIPPITFGSTTASSSSNPTTTTDAATWKSTTTSTTSTTTPSDALDSLDEHISLKRIHGVGDTKQWRRRLIHQIEDRIKDRREALHNAQRRGFVGSAGAGADGSSSGASNRIGGRGASGGFSGVAMVVGGGSQGPATGSLFGQGLAGGRLPVELGPGSAAASGNDTYISEEDERRIVAEVWEAFKNENYEALALAFQGMTDKEVEDIEQDILQHNYVTESGPMYETIMDMEETDMEEYVQQYMNQSEEGQIINDEMTNALSLAWTLLSRTPCIRCHQGAIVFEPVLPGSLAEGARALCSGAPGTGAGEGRGGCRFRLERDALLYLANAANTHSQTCAGQLQIAYDEDMGLLVACPHCDFLA</sequence>
<feature type="compositionally biased region" description="Low complexity" evidence="1">
    <location>
        <begin position="110"/>
        <end position="120"/>
    </location>
</feature>
<evidence type="ECO:0000256" key="1">
    <source>
        <dbReference type="SAM" id="MobiDB-lite"/>
    </source>
</evidence>
<dbReference type="AlphaFoldDB" id="A0A9P6RL94"/>
<feature type="region of interest" description="Disordered" evidence="1">
    <location>
        <begin position="1"/>
        <end position="53"/>
    </location>
</feature>
<gene>
    <name evidence="2" type="ORF">BGZ97_001501</name>
</gene>
<accession>A0A9P6RL94</accession>
<dbReference type="EMBL" id="JAAAIN010000131">
    <property type="protein sequence ID" value="KAG0319766.1"/>
    <property type="molecule type" value="Genomic_DNA"/>
</dbReference>
<dbReference type="OrthoDB" id="2377901at2759"/>
<keyword evidence="3" id="KW-1185">Reference proteome</keyword>
<evidence type="ECO:0000313" key="2">
    <source>
        <dbReference type="EMBL" id="KAG0319766.1"/>
    </source>
</evidence>
<protein>
    <submittedName>
        <fullName evidence="2">Uncharacterized protein</fullName>
    </submittedName>
</protein>
<evidence type="ECO:0000313" key="3">
    <source>
        <dbReference type="Proteomes" id="UP000823405"/>
    </source>
</evidence>
<comment type="caution">
    <text evidence="2">The sequence shown here is derived from an EMBL/GenBank/DDBJ whole genome shotgun (WGS) entry which is preliminary data.</text>
</comment>
<reference evidence="2" key="1">
    <citation type="journal article" date="2020" name="Fungal Divers.">
        <title>Resolving the Mortierellaceae phylogeny through synthesis of multi-gene phylogenetics and phylogenomics.</title>
        <authorList>
            <person name="Vandepol N."/>
            <person name="Liber J."/>
            <person name="Desiro A."/>
            <person name="Na H."/>
            <person name="Kennedy M."/>
            <person name="Barry K."/>
            <person name="Grigoriev I.V."/>
            <person name="Miller A.N."/>
            <person name="O'Donnell K."/>
            <person name="Stajich J.E."/>
            <person name="Bonito G."/>
        </authorList>
    </citation>
    <scope>NUCLEOTIDE SEQUENCE</scope>
    <source>
        <strain evidence="2">NVP60</strain>
    </source>
</reference>
<proteinExistence type="predicted"/>